<accession>A0ABD0TZA0</accession>
<feature type="compositionally biased region" description="Basic and acidic residues" evidence="1">
    <location>
        <begin position="42"/>
        <end position="55"/>
    </location>
</feature>
<reference evidence="2 3" key="1">
    <citation type="journal article" date="2024" name="Plant Biotechnol. J.">
        <title>Dendrobium thyrsiflorum genome and its molecular insights into genes involved in important horticultural traits.</title>
        <authorList>
            <person name="Chen B."/>
            <person name="Wang J.Y."/>
            <person name="Zheng P.J."/>
            <person name="Li K.L."/>
            <person name="Liang Y.M."/>
            <person name="Chen X.F."/>
            <person name="Zhang C."/>
            <person name="Zhao X."/>
            <person name="He X."/>
            <person name="Zhang G.Q."/>
            <person name="Liu Z.J."/>
            <person name="Xu Q."/>
        </authorList>
    </citation>
    <scope>NUCLEOTIDE SEQUENCE [LARGE SCALE GENOMIC DNA]</scope>
    <source>
        <strain evidence="2">GZMU011</strain>
    </source>
</reference>
<dbReference type="Proteomes" id="UP001552299">
    <property type="component" value="Unassembled WGS sequence"/>
</dbReference>
<proteinExistence type="predicted"/>
<feature type="region of interest" description="Disordered" evidence="1">
    <location>
        <begin position="42"/>
        <end position="63"/>
    </location>
</feature>
<name>A0ABD0TZA0_DENTH</name>
<comment type="caution">
    <text evidence="2">The sequence shown here is derived from an EMBL/GenBank/DDBJ whole genome shotgun (WGS) entry which is preliminary data.</text>
</comment>
<keyword evidence="3" id="KW-1185">Reference proteome</keyword>
<dbReference type="EMBL" id="JANQDX010000019">
    <property type="protein sequence ID" value="KAL0905031.1"/>
    <property type="molecule type" value="Genomic_DNA"/>
</dbReference>
<evidence type="ECO:0000313" key="2">
    <source>
        <dbReference type="EMBL" id="KAL0905031.1"/>
    </source>
</evidence>
<evidence type="ECO:0000256" key="1">
    <source>
        <dbReference type="SAM" id="MobiDB-lite"/>
    </source>
</evidence>
<evidence type="ECO:0000313" key="3">
    <source>
        <dbReference type="Proteomes" id="UP001552299"/>
    </source>
</evidence>
<sequence>MKQRESCPKYTLRLKHHFAGTGKKDAPCPKFPSNVLEKKQESIGRCKRKSAEKPTRVGGQGARPLDDQALIWTSLLGGNLCSNREFAGCTDSGQKYEVWEVAGGFWRMGKHFQVSGRGRPVGARLRQGPQVLQVSGKELLVHLQNTRGIK</sequence>
<protein>
    <submittedName>
        <fullName evidence="2">Uncharacterized protein</fullName>
    </submittedName>
</protein>
<gene>
    <name evidence="2" type="ORF">M5K25_027203</name>
</gene>
<dbReference type="AlphaFoldDB" id="A0ABD0TZA0"/>
<organism evidence="2 3">
    <name type="scientific">Dendrobium thyrsiflorum</name>
    <name type="common">Pinecone-like raceme dendrobium</name>
    <name type="synonym">Orchid</name>
    <dbReference type="NCBI Taxonomy" id="117978"/>
    <lineage>
        <taxon>Eukaryota</taxon>
        <taxon>Viridiplantae</taxon>
        <taxon>Streptophyta</taxon>
        <taxon>Embryophyta</taxon>
        <taxon>Tracheophyta</taxon>
        <taxon>Spermatophyta</taxon>
        <taxon>Magnoliopsida</taxon>
        <taxon>Liliopsida</taxon>
        <taxon>Asparagales</taxon>
        <taxon>Orchidaceae</taxon>
        <taxon>Epidendroideae</taxon>
        <taxon>Malaxideae</taxon>
        <taxon>Dendrobiinae</taxon>
        <taxon>Dendrobium</taxon>
    </lineage>
</organism>